<dbReference type="AlphaFoldDB" id="A0A916K0I3"/>
<accession>A0A916K0I3</accession>
<dbReference type="EMBL" id="CAJVAS010000008">
    <property type="protein sequence ID" value="CAG7620974.1"/>
    <property type="molecule type" value="Genomic_DNA"/>
</dbReference>
<evidence type="ECO:0008006" key="3">
    <source>
        <dbReference type="Google" id="ProtNLM"/>
    </source>
</evidence>
<evidence type="ECO:0000313" key="1">
    <source>
        <dbReference type="EMBL" id="CAG7620974.1"/>
    </source>
</evidence>
<gene>
    <name evidence="1" type="ORF">PAESOLCIP111_02310</name>
</gene>
<organism evidence="1 2">
    <name type="scientific">Paenibacillus solanacearum</name>
    <dbReference type="NCBI Taxonomy" id="2048548"/>
    <lineage>
        <taxon>Bacteria</taxon>
        <taxon>Bacillati</taxon>
        <taxon>Bacillota</taxon>
        <taxon>Bacilli</taxon>
        <taxon>Bacillales</taxon>
        <taxon>Paenibacillaceae</taxon>
        <taxon>Paenibacillus</taxon>
    </lineage>
</organism>
<dbReference type="GO" id="GO:0043937">
    <property type="term" value="P:regulation of sporulation"/>
    <property type="evidence" value="ECO:0007669"/>
    <property type="project" value="InterPro"/>
</dbReference>
<reference evidence="1" key="1">
    <citation type="submission" date="2021-06" db="EMBL/GenBank/DDBJ databases">
        <authorList>
            <person name="Criscuolo A."/>
        </authorList>
    </citation>
    <scope>NUCLEOTIDE SEQUENCE</scope>
    <source>
        <strain evidence="1">CIP111600</strain>
    </source>
</reference>
<protein>
    <recommendedName>
        <fullName evidence="3">Aspartyl-phosphate phosphatase Spo0E family protein</fullName>
    </recommendedName>
</protein>
<dbReference type="RefSeq" id="WP_218092096.1">
    <property type="nucleotide sequence ID" value="NZ_CAJVAS010000008.1"/>
</dbReference>
<proteinExistence type="predicted"/>
<dbReference type="Proteomes" id="UP000693672">
    <property type="component" value="Unassembled WGS sequence"/>
</dbReference>
<sequence length="56" mass="6682">MKEVELQQNLERMQHQLYLLVEETGSFVDPKVVELSQQIDRLIVTLQRIRMKDAIK</sequence>
<keyword evidence="2" id="KW-1185">Reference proteome</keyword>
<dbReference type="Pfam" id="PF09388">
    <property type="entry name" value="SpoOE-like"/>
    <property type="match status" value="1"/>
</dbReference>
<name>A0A916K0I3_9BACL</name>
<dbReference type="InterPro" id="IPR018540">
    <property type="entry name" value="Spo0E-like"/>
</dbReference>
<comment type="caution">
    <text evidence="1">The sequence shown here is derived from an EMBL/GenBank/DDBJ whole genome shotgun (WGS) entry which is preliminary data.</text>
</comment>
<evidence type="ECO:0000313" key="2">
    <source>
        <dbReference type="Proteomes" id="UP000693672"/>
    </source>
</evidence>